<reference evidence="1 2" key="1">
    <citation type="submission" date="2020-08" db="EMBL/GenBank/DDBJ databases">
        <title>Genomic Encyclopedia of Type Strains, Phase IV (KMG-IV): sequencing the most valuable type-strain genomes for metagenomic binning, comparative biology and taxonomic classification.</title>
        <authorList>
            <person name="Goeker M."/>
        </authorList>
    </citation>
    <scope>NUCLEOTIDE SEQUENCE [LARGE SCALE GENOMIC DNA]</scope>
    <source>
        <strain evidence="1 2">DSM 101730</strain>
    </source>
</reference>
<dbReference type="PROSITE" id="PS51318">
    <property type="entry name" value="TAT"/>
    <property type="match status" value="1"/>
</dbReference>
<dbReference type="RefSeq" id="WP_184146802.1">
    <property type="nucleotide sequence ID" value="NZ_JACHFM010000001.1"/>
</dbReference>
<evidence type="ECO:0000313" key="1">
    <source>
        <dbReference type="EMBL" id="MBB5220591.1"/>
    </source>
</evidence>
<evidence type="ECO:0000313" key="2">
    <source>
        <dbReference type="Proteomes" id="UP000549457"/>
    </source>
</evidence>
<protein>
    <submittedName>
        <fullName evidence="1">Uncharacterized protein</fullName>
    </submittedName>
</protein>
<name>A0A840SMM8_9RHOB</name>
<dbReference type="Proteomes" id="UP000549457">
    <property type="component" value="Unassembled WGS sequence"/>
</dbReference>
<organism evidence="1 2">
    <name type="scientific">Amaricoccus macauensis</name>
    <dbReference type="NCBI Taxonomy" id="57001"/>
    <lineage>
        <taxon>Bacteria</taxon>
        <taxon>Pseudomonadati</taxon>
        <taxon>Pseudomonadota</taxon>
        <taxon>Alphaproteobacteria</taxon>
        <taxon>Rhodobacterales</taxon>
        <taxon>Paracoccaceae</taxon>
        <taxon>Amaricoccus</taxon>
    </lineage>
</organism>
<keyword evidence="2" id="KW-1185">Reference proteome</keyword>
<dbReference type="EMBL" id="JACHFM010000001">
    <property type="protein sequence ID" value="MBB5220591.1"/>
    <property type="molecule type" value="Genomic_DNA"/>
</dbReference>
<sequence length="75" mass="8511">MANISRRSLLSKAPAVAITVAVPASALEVVETNQERLRRLARELMEGFDSEYDLGDDHYRRIGRAMLYFSRLAEL</sequence>
<comment type="caution">
    <text evidence="1">The sequence shown here is derived from an EMBL/GenBank/DDBJ whole genome shotgun (WGS) entry which is preliminary data.</text>
</comment>
<accession>A0A840SMM8</accession>
<proteinExistence type="predicted"/>
<dbReference type="AlphaFoldDB" id="A0A840SMM8"/>
<gene>
    <name evidence="1" type="ORF">HNP73_000512</name>
</gene>
<dbReference type="InterPro" id="IPR006311">
    <property type="entry name" value="TAT_signal"/>
</dbReference>